<dbReference type="EMBL" id="MU154272">
    <property type="protein sequence ID" value="KAF9439446.1"/>
    <property type="molecule type" value="Genomic_DNA"/>
</dbReference>
<dbReference type="Proteomes" id="UP000807342">
    <property type="component" value="Unassembled WGS sequence"/>
</dbReference>
<evidence type="ECO:0000313" key="2">
    <source>
        <dbReference type="Proteomes" id="UP000807342"/>
    </source>
</evidence>
<protein>
    <submittedName>
        <fullName evidence="1">Uncharacterized protein</fullName>
    </submittedName>
</protein>
<organism evidence="1 2">
    <name type="scientific">Macrolepiota fuliginosa MF-IS2</name>
    <dbReference type="NCBI Taxonomy" id="1400762"/>
    <lineage>
        <taxon>Eukaryota</taxon>
        <taxon>Fungi</taxon>
        <taxon>Dikarya</taxon>
        <taxon>Basidiomycota</taxon>
        <taxon>Agaricomycotina</taxon>
        <taxon>Agaricomycetes</taxon>
        <taxon>Agaricomycetidae</taxon>
        <taxon>Agaricales</taxon>
        <taxon>Agaricineae</taxon>
        <taxon>Agaricaceae</taxon>
        <taxon>Macrolepiota</taxon>
    </lineage>
</organism>
<name>A0A9P6BUA9_9AGAR</name>
<comment type="caution">
    <text evidence="1">The sequence shown here is derived from an EMBL/GenBank/DDBJ whole genome shotgun (WGS) entry which is preliminary data.</text>
</comment>
<keyword evidence="2" id="KW-1185">Reference proteome</keyword>
<proteinExistence type="predicted"/>
<sequence length="123" mass="14355">MKEHWDNTNNHYNYGSWTNFNNILGENFKPKIEATQAIEHLKCAQIDPKTTNVAVFNQTFTYLLNQAGITNDQHYSYVAWQQDIANLINNFQKYKLHNASSKSQTPISFYGNALNDQKKKFVY</sequence>
<accession>A0A9P6BUA9</accession>
<evidence type="ECO:0000313" key="1">
    <source>
        <dbReference type="EMBL" id="KAF9439446.1"/>
    </source>
</evidence>
<reference evidence="1" key="1">
    <citation type="submission" date="2020-11" db="EMBL/GenBank/DDBJ databases">
        <authorList>
            <consortium name="DOE Joint Genome Institute"/>
            <person name="Ahrendt S."/>
            <person name="Riley R."/>
            <person name="Andreopoulos W."/>
            <person name="Labutti K."/>
            <person name="Pangilinan J."/>
            <person name="Ruiz-Duenas F.J."/>
            <person name="Barrasa J.M."/>
            <person name="Sanchez-Garcia M."/>
            <person name="Camarero S."/>
            <person name="Miyauchi S."/>
            <person name="Serrano A."/>
            <person name="Linde D."/>
            <person name="Babiker R."/>
            <person name="Drula E."/>
            <person name="Ayuso-Fernandez I."/>
            <person name="Pacheco R."/>
            <person name="Padilla G."/>
            <person name="Ferreira P."/>
            <person name="Barriuso J."/>
            <person name="Kellner H."/>
            <person name="Castanera R."/>
            <person name="Alfaro M."/>
            <person name="Ramirez L."/>
            <person name="Pisabarro A.G."/>
            <person name="Kuo A."/>
            <person name="Tritt A."/>
            <person name="Lipzen A."/>
            <person name="He G."/>
            <person name="Yan M."/>
            <person name="Ng V."/>
            <person name="Cullen D."/>
            <person name="Martin F."/>
            <person name="Rosso M.-N."/>
            <person name="Henrissat B."/>
            <person name="Hibbett D."/>
            <person name="Martinez A.T."/>
            <person name="Grigoriev I.V."/>
        </authorList>
    </citation>
    <scope>NUCLEOTIDE SEQUENCE</scope>
    <source>
        <strain evidence="1">MF-IS2</strain>
    </source>
</reference>
<dbReference type="AlphaFoldDB" id="A0A9P6BUA9"/>
<gene>
    <name evidence="1" type="ORF">P691DRAFT_769740</name>
</gene>